<dbReference type="EMBL" id="CP002059">
    <property type="protein sequence ID" value="ADI63205.1"/>
    <property type="molecule type" value="Genomic_DNA"/>
</dbReference>
<evidence type="ECO:0000313" key="2">
    <source>
        <dbReference type="EMBL" id="ADI63205.1"/>
    </source>
</evidence>
<name>D7E1H8_NOSA0</name>
<feature type="signal peptide" evidence="1">
    <location>
        <begin position="1"/>
        <end position="22"/>
    </location>
</feature>
<dbReference type="KEGG" id="naz:Aazo_0770"/>
<dbReference type="RefSeq" id="WP_013190223.1">
    <property type="nucleotide sequence ID" value="NC_014248.1"/>
</dbReference>
<proteinExistence type="predicted"/>
<evidence type="ECO:0000313" key="3">
    <source>
        <dbReference type="Proteomes" id="UP000001511"/>
    </source>
</evidence>
<dbReference type="HOGENOM" id="CLU_123781_0_0_3"/>
<dbReference type="AlphaFoldDB" id="D7E1H8"/>
<protein>
    <submittedName>
        <fullName evidence="2">Uncharacterized protein</fullName>
    </submittedName>
</protein>
<reference evidence="2 3" key="1">
    <citation type="journal article" date="2010" name="PLoS ONE">
        <title>Genome erosion in a nitrogen-fixing vertically transmitted endosymbiotic multicellular cyanobacterium.</title>
        <authorList>
            <person name="Ran L."/>
            <person name="Larsson J."/>
            <person name="Vigil-Stenman T."/>
            <person name="Nylander J.A."/>
            <person name="Ininbergs K."/>
            <person name="Zheng W.W."/>
            <person name="Lapidus A."/>
            <person name="Lowry S."/>
            <person name="Haselkorn R."/>
            <person name="Bergman B."/>
        </authorList>
    </citation>
    <scope>NUCLEOTIDE SEQUENCE [LARGE SCALE GENOMIC DNA]</scope>
    <source>
        <strain evidence="2 3">0708</strain>
    </source>
</reference>
<organism evidence="2 3">
    <name type="scientific">Nostoc azollae (strain 0708)</name>
    <name type="common">Anabaena azollae (strain 0708)</name>
    <dbReference type="NCBI Taxonomy" id="551115"/>
    <lineage>
        <taxon>Bacteria</taxon>
        <taxon>Bacillati</taxon>
        <taxon>Cyanobacteriota</taxon>
        <taxon>Cyanophyceae</taxon>
        <taxon>Nostocales</taxon>
        <taxon>Nostocaceae</taxon>
        <taxon>Trichormus</taxon>
    </lineage>
</organism>
<feature type="chain" id="PRO_5003094796" evidence="1">
    <location>
        <begin position="23"/>
        <end position="207"/>
    </location>
</feature>
<sequence>MTSKFFLPFIAATIVYSGVVSAEVCKSKPAASSSKSTVTQQKSTVPQVVQPQWKVFTPPDKGFQILMPGRPKTKTQMQKTYMGEIELQIFVAQPPEQEVAYLVTYNEFPYSYAQMTKPQTILSQAQSNTLKATQSNLISERSIRSWNGHPGKEIQYIDSAGKVTTNRIFVAEGRLYQVMGIVSKKQRSNLSRTITGYLNSFQLVVRR</sequence>
<dbReference type="Proteomes" id="UP000001511">
    <property type="component" value="Chromosome"/>
</dbReference>
<gene>
    <name evidence="2" type="ordered locus">Aazo_0770</name>
</gene>
<dbReference type="OrthoDB" id="281221at2"/>
<keyword evidence="1" id="KW-0732">Signal</keyword>
<dbReference type="eggNOG" id="COG4276">
    <property type="taxonomic scope" value="Bacteria"/>
</dbReference>
<dbReference type="STRING" id="551115.Aazo_0770"/>
<evidence type="ECO:0000256" key="1">
    <source>
        <dbReference type="SAM" id="SignalP"/>
    </source>
</evidence>
<keyword evidence="3" id="KW-1185">Reference proteome</keyword>
<accession>D7E1H8</accession>